<keyword evidence="1" id="KW-1133">Transmembrane helix</keyword>
<accession>A0ABC8Y6S5</accession>
<dbReference type="Proteomes" id="UP001497457">
    <property type="component" value="Chromosome 16b"/>
</dbReference>
<sequence length="378" mass="40078">MDGVGSLKKRVQSSSLALVLLAASILVPMLVESSNQKQVHQPTVIVAVTTVILGFGLFTLVFSIPHGHPPGPHYVAIKTLLHLCAVALVALSFSLSLMMRMNAAVAYSTLAAAGAYAGHRLWQCAARAFAADLEAYTGCEEEVHQLLETATGITSLLFGVWFGTAFFFFQNFPEEARDGRLLPSEYLIFFNSVAASLMFVKSVPRRLPPPPQPVCEIRALVYALVAGAVATALAIAASKVGRYAAALALAVGCAQWAKDSWGLPIALPACLRTQQEDGQGGEPAEALSQNIVVVSMTLLVAVLSYHAKDAKALSTLYDEAYVLVTTAAVVAALGWRLLTLPPVRTWAGVHAAAKVLAHAAVWLLLLSTLGLAGVMYGW</sequence>
<evidence type="ECO:0000313" key="2">
    <source>
        <dbReference type="EMBL" id="CAL4937864.1"/>
    </source>
</evidence>
<gene>
    <name evidence="2" type="ORF">URODEC1_LOCUS30834</name>
</gene>
<keyword evidence="1" id="KW-0472">Membrane</keyword>
<protein>
    <submittedName>
        <fullName evidence="2">Uncharacterized protein</fullName>
    </submittedName>
</protein>
<evidence type="ECO:0000313" key="3">
    <source>
        <dbReference type="Proteomes" id="UP001497457"/>
    </source>
</evidence>
<feature type="transmembrane region" description="Helical" evidence="1">
    <location>
        <begin position="320"/>
        <end position="338"/>
    </location>
</feature>
<feature type="transmembrane region" description="Helical" evidence="1">
    <location>
        <begin position="359"/>
        <end position="377"/>
    </location>
</feature>
<feature type="transmembrane region" description="Helical" evidence="1">
    <location>
        <begin position="181"/>
        <end position="199"/>
    </location>
</feature>
<keyword evidence="1" id="KW-0812">Transmembrane</keyword>
<feature type="transmembrane region" description="Helical" evidence="1">
    <location>
        <begin position="150"/>
        <end position="169"/>
    </location>
</feature>
<feature type="transmembrane region" description="Helical" evidence="1">
    <location>
        <begin position="219"/>
        <end position="237"/>
    </location>
</feature>
<organism evidence="2 3">
    <name type="scientific">Urochloa decumbens</name>
    <dbReference type="NCBI Taxonomy" id="240449"/>
    <lineage>
        <taxon>Eukaryota</taxon>
        <taxon>Viridiplantae</taxon>
        <taxon>Streptophyta</taxon>
        <taxon>Embryophyta</taxon>
        <taxon>Tracheophyta</taxon>
        <taxon>Spermatophyta</taxon>
        <taxon>Magnoliopsida</taxon>
        <taxon>Liliopsida</taxon>
        <taxon>Poales</taxon>
        <taxon>Poaceae</taxon>
        <taxon>PACMAD clade</taxon>
        <taxon>Panicoideae</taxon>
        <taxon>Panicodae</taxon>
        <taxon>Paniceae</taxon>
        <taxon>Melinidinae</taxon>
        <taxon>Urochloa</taxon>
    </lineage>
</organism>
<evidence type="ECO:0000256" key="1">
    <source>
        <dbReference type="SAM" id="Phobius"/>
    </source>
</evidence>
<feature type="transmembrane region" description="Helical" evidence="1">
    <location>
        <begin position="75"/>
        <end position="99"/>
    </location>
</feature>
<dbReference type="AlphaFoldDB" id="A0ABC8Y6S5"/>
<dbReference type="EMBL" id="OZ075126">
    <property type="protein sequence ID" value="CAL4937864.1"/>
    <property type="molecule type" value="Genomic_DNA"/>
</dbReference>
<reference evidence="2" key="1">
    <citation type="submission" date="2024-10" db="EMBL/GenBank/DDBJ databases">
        <authorList>
            <person name="Ryan C."/>
        </authorList>
    </citation>
    <scope>NUCLEOTIDE SEQUENCE [LARGE SCALE GENOMIC DNA]</scope>
</reference>
<proteinExistence type="predicted"/>
<feature type="transmembrane region" description="Helical" evidence="1">
    <location>
        <begin position="43"/>
        <end position="63"/>
    </location>
</feature>
<keyword evidence="3" id="KW-1185">Reference proteome</keyword>
<name>A0ABC8Y6S5_9POAL</name>